<dbReference type="Pfam" id="PF14108">
    <property type="entry name" value="ABA4-like"/>
    <property type="match status" value="1"/>
</dbReference>
<comment type="caution">
    <text evidence="2">The sequence shown here is derived from an EMBL/GenBank/DDBJ whole genome shotgun (WGS) entry which is preliminary data.</text>
</comment>
<accession>A0ABU9BXM9</accession>
<reference evidence="2 3" key="1">
    <citation type="submission" date="2024-04" db="EMBL/GenBank/DDBJ databases">
        <title>Novel species of the genus Ideonella isolated from streams.</title>
        <authorList>
            <person name="Lu H."/>
        </authorList>
    </citation>
    <scope>NUCLEOTIDE SEQUENCE [LARGE SCALE GENOMIC DNA]</scope>
    <source>
        <strain evidence="2 3">DXS29W</strain>
    </source>
</reference>
<gene>
    <name evidence="2" type="ORF">AACH06_28290</name>
</gene>
<feature type="transmembrane region" description="Helical" evidence="1">
    <location>
        <begin position="43"/>
        <end position="63"/>
    </location>
</feature>
<evidence type="ECO:0000313" key="2">
    <source>
        <dbReference type="EMBL" id="MEK8034736.1"/>
    </source>
</evidence>
<feature type="transmembrane region" description="Helical" evidence="1">
    <location>
        <begin position="115"/>
        <end position="136"/>
    </location>
</feature>
<keyword evidence="3" id="KW-1185">Reference proteome</keyword>
<feature type="transmembrane region" description="Helical" evidence="1">
    <location>
        <begin position="12"/>
        <end position="31"/>
    </location>
</feature>
<dbReference type="PROSITE" id="PS51257">
    <property type="entry name" value="PROKAR_LIPOPROTEIN"/>
    <property type="match status" value="1"/>
</dbReference>
<protein>
    <submittedName>
        <fullName evidence="2">ABA4-like family protein</fullName>
    </submittedName>
</protein>
<dbReference type="InterPro" id="IPR025461">
    <property type="entry name" value="ABA4-like"/>
</dbReference>
<dbReference type="EMBL" id="JBBUTG010000033">
    <property type="protein sequence ID" value="MEK8034736.1"/>
    <property type="molecule type" value="Genomic_DNA"/>
</dbReference>
<dbReference type="Proteomes" id="UP001371218">
    <property type="component" value="Unassembled WGS sequence"/>
</dbReference>
<organism evidence="2 3">
    <name type="scientific">Ideonella lacteola</name>
    <dbReference type="NCBI Taxonomy" id="2984193"/>
    <lineage>
        <taxon>Bacteria</taxon>
        <taxon>Pseudomonadati</taxon>
        <taxon>Pseudomonadota</taxon>
        <taxon>Betaproteobacteria</taxon>
        <taxon>Burkholderiales</taxon>
        <taxon>Sphaerotilaceae</taxon>
        <taxon>Ideonella</taxon>
    </lineage>
</organism>
<evidence type="ECO:0000256" key="1">
    <source>
        <dbReference type="SAM" id="Phobius"/>
    </source>
</evidence>
<sequence>MTPERVFEGASVASLCGWAGLLFGAACPMGAARRWLLAWGGRVVPLALAAGYLGMLVAHWGSAPGGHFGSLDGVATLFASRGKLAGGWMHFLAFDLFVGRWIIDDTVGRGAPRWPWLLSLPLCLLYGPAGLLVHFLTRIGREVMARGPGQRRCG</sequence>
<proteinExistence type="predicted"/>
<dbReference type="PANTHER" id="PTHR34543">
    <property type="entry name" value="PROTEIN ABA DEFICIENT 4, CHLOROPLASTIC"/>
    <property type="match status" value="1"/>
</dbReference>
<dbReference type="PANTHER" id="PTHR34543:SF1">
    <property type="entry name" value="PROTEIN ABA DEFICIENT 4, CHLOROPLASTIC"/>
    <property type="match status" value="1"/>
</dbReference>
<name>A0ABU9BXM9_9BURK</name>
<dbReference type="RefSeq" id="WP_341429166.1">
    <property type="nucleotide sequence ID" value="NZ_JBBUTG010000033.1"/>
</dbReference>
<evidence type="ECO:0000313" key="3">
    <source>
        <dbReference type="Proteomes" id="UP001371218"/>
    </source>
</evidence>
<keyword evidence="1" id="KW-0812">Transmembrane</keyword>
<keyword evidence="1" id="KW-0472">Membrane</keyword>
<keyword evidence="1" id="KW-1133">Transmembrane helix</keyword>